<dbReference type="InterPro" id="IPR014036">
    <property type="entry name" value="DeoR-like_C"/>
</dbReference>
<evidence type="ECO:0000256" key="1">
    <source>
        <dbReference type="ARBA" id="ARBA00023015"/>
    </source>
</evidence>
<keyword evidence="1" id="KW-0805">Transcription regulation</keyword>
<gene>
    <name evidence="4" type="ORF">QJ043_04710</name>
</gene>
<dbReference type="EMBL" id="JASJEX010000002">
    <property type="protein sequence ID" value="MDJ1129379.1"/>
    <property type="molecule type" value="Genomic_DNA"/>
</dbReference>
<dbReference type="InterPro" id="IPR050313">
    <property type="entry name" value="Carb_Metab_HTH_regulators"/>
</dbReference>
<dbReference type="GO" id="GO:0003677">
    <property type="term" value="F:DNA binding"/>
    <property type="evidence" value="ECO:0007669"/>
    <property type="project" value="UniProtKB-KW"/>
</dbReference>
<keyword evidence="2" id="KW-0804">Transcription</keyword>
<dbReference type="InterPro" id="IPR001034">
    <property type="entry name" value="DeoR_HTH"/>
</dbReference>
<dbReference type="InterPro" id="IPR036390">
    <property type="entry name" value="WH_DNA-bd_sf"/>
</dbReference>
<dbReference type="InterPro" id="IPR036388">
    <property type="entry name" value="WH-like_DNA-bd_sf"/>
</dbReference>
<dbReference type="PROSITE" id="PS51000">
    <property type="entry name" value="HTH_DEOR_2"/>
    <property type="match status" value="1"/>
</dbReference>
<dbReference type="Proteomes" id="UP001431693">
    <property type="component" value="Unassembled WGS sequence"/>
</dbReference>
<dbReference type="Pfam" id="PF08220">
    <property type="entry name" value="HTH_DeoR"/>
    <property type="match status" value="1"/>
</dbReference>
<evidence type="ECO:0000259" key="3">
    <source>
        <dbReference type="PROSITE" id="PS51000"/>
    </source>
</evidence>
<accession>A0ABT6ZK14</accession>
<dbReference type="PANTHER" id="PTHR30363:SF44">
    <property type="entry name" value="AGA OPERON TRANSCRIPTIONAL REPRESSOR-RELATED"/>
    <property type="match status" value="1"/>
</dbReference>
<name>A0ABT6ZK14_9ACTN</name>
<protein>
    <submittedName>
        <fullName evidence="4">DeoR/GlpR family DNA-binding transcription regulator</fullName>
    </submittedName>
</protein>
<dbReference type="RefSeq" id="WP_283713545.1">
    <property type="nucleotide sequence ID" value="NZ_JASJEW010000005.1"/>
</dbReference>
<organism evidence="4 5">
    <name type="scientific">Kribbibacterium absianum</name>
    <dbReference type="NCBI Taxonomy" id="3044210"/>
    <lineage>
        <taxon>Bacteria</taxon>
        <taxon>Bacillati</taxon>
        <taxon>Actinomycetota</taxon>
        <taxon>Coriobacteriia</taxon>
        <taxon>Coriobacteriales</taxon>
        <taxon>Kribbibacteriaceae</taxon>
        <taxon>Kribbibacterium</taxon>
    </lineage>
</organism>
<dbReference type="Pfam" id="PF00455">
    <property type="entry name" value="DeoRC"/>
    <property type="match status" value="1"/>
</dbReference>
<dbReference type="SMART" id="SM00420">
    <property type="entry name" value="HTH_DEOR"/>
    <property type="match status" value="1"/>
</dbReference>
<comment type="caution">
    <text evidence="4">The sequence shown here is derived from an EMBL/GenBank/DDBJ whole genome shotgun (WGS) entry which is preliminary data.</text>
</comment>
<proteinExistence type="predicted"/>
<keyword evidence="4" id="KW-0238">DNA-binding</keyword>
<dbReference type="SUPFAM" id="SSF46785">
    <property type="entry name" value="Winged helix' DNA-binding domain"/>
    <property type="match status" value="1"/>
</dbReference>
<dbReference type="InterPro" id="IPR037171">
    <property type="entry name" value="NagB/RpiA_transferase-like"/>
</dbReference>
<evidence type="ECO:0000313" key="5">
    <source>
        <dbReference type="Proteomes" id="UP001431693"/>
    </source>
</evidence>
<dbReference type="PANTHER" id="PTHR30363">
    <property type="entry name" value="HTH-TYPE TRANSCRIPTIONAL REGULATOR SRLR-RELATED"/>
    <property type="match status" value="1"/>
</dbReference>
<evidence type="ECO:0000256" key="2">
    <source>
        <dbReference type="ARBA" id="ARBA00023163"/>
    </source>
</evidence>
<dbReference type="SMART" id="SM01134">
    <property type="entry name" value="DeoRC"/>
    <property type="match status" value="1"/>
</dbReference>
<reference evidence="4" key="1">
    <citation type="submission" date="2023-05" db="EMBL/GenBank/DDBJ databases">
        <title>[olsenella] sp. nov., isolated from a pig farm feces dump.</title>
        <authorList>
            <person name="Chang Y.-H."/>
        </authorList>
    </citation>
    <scope>NUCLEOTIDE SEQUENCE</scope>
    <source>
        <strain evidence="4">YH-ols2217</strain>
    </source>
</reference>
<dbReference type="PRINTS" id="PR00037">
    <property type="entry name" value="HTHLACR"/>
</dbReference>
<feature type="domain" description="HTH deoR-type" evidence="3">
    <location>
        <begin position="3"/>
        <end position="58"/>
    </location>
</feature>
<dbReference type="SUPFAM" id="SSF100950">
    <property type="entry name" value="NagB/RpiA/CoA transferase-like"/>
    <property type="match status" value="1"/>
</dbReference>
<dbReference type="Gene3D" id="1.10.10.10">
    <property type="entry name" value="Winged helix-like DNA-binding domain superfamily/Winged helix DNA-binding domain"/>
    <property type="match status" value="1"/>
</dbReference>
<evidence type="ECO:0000313" key="4">
    <source>
        <dbReference type="EMBL" id="MDJ1129379.1"/>
    </source>
</evidence>
<keyword evidence="5" id="KW-1185">Reference proteome</keyword>
<sequence>MFPKERRKQIAMIVDADGFAKVEDLAARFGVSVDSIRKDLKALADQGLVRREYGGAVRVERPHDPLAALLAEEPQPTDPPSATGLRDARGDAMEASRRIVAARAFMEIADRDAIFLDVSKTCFYIAELLAASDKRVIVTTNMMDIPPVLAKNPNVTVLMTGGYLSPDLRGFTGPSAVSLLEPLMFEKVFVSASAVNLQNKAVMTDVMDDGLVKQRVIQNATYKFLLAEKTKFAKRSGYRFASLGDFTGVVTDVADTDTLRQISSLGVATLC</sequence>